<accession>A0AA39UY11</accession>
<gene>
    <name evidence="1" type="ORF">EDD18DRAFT_1101014</name>
</gene>
<reference evidence="1" key="1">
    <citation type="submission" date="2023-06" db="EMBL/GenBank/DDBJ databases">
        <authorList>
            <consortium name="Lawrence Berkeley National Laboratory"/>
            <person name="Ahrendt S."/>
            <person name="Sahu N."/>
            <person name="Indic B."/>
            <person name="Wong-Bajracharya J."/>
            <person name="Merenyi Z."/>
            <person name="Ke H.-M."/>
            <person name="Monk M."/>
            <person name="Kocsube S."/>
            <person name="Drula E."/>
            <person name="Lipzen A."/>
            <person name="Balint B."/>
            <person name="Henrissat B."/>
            <person name="Andreopoulos B."/>
            <person name="Martin F.M."/>
            <person name="Harder C.B."/>
            <person name="Rigling D."/>
            <person name="Ford K.L."/>
            <person name="Foster G.D."/>
            <person name="Pangilinan J."/>
            <person name="Papanicolaou A."/>
            <person name="Barry K."/>
            <person name="LaButti K."/>
            <person name="Viragh M."/>
            <person name="Koriabine M."/>
            <person name="Yan M."/>
            <person name="Riley R."/>
            <person name="Champramary S."/>
            <person name="Plett K.L."/>
            <person name="Tsai I.J."/>
            <person name="Slot J."/>
            <person name="Sipos G."/>
            <person name="Plett J."/>
            <person name="Nagy L.G."/>
            <person name="Grigoriev I.V."/>
        </authorList>
    </citation>
    <scope>NUCLEOTIDE SEQUENCE</scope>
    <source>
        <strain evidence="1">HWK02</strain>
    </source>
</reference>
<sequence length="408" mass="46184">MLSTNEYLQTVQIIVWDCEQDNLPKGTMVYLVMPGWRPIPIPNSQKLWAALLPKYPYQWVKVKAMGAEDDGTMLALQTFPKQYMTTHGPPPKLAQAIPSLPFACLETKDLDPEEGSLKTVKKSNSNDFWSHMLINRDQENFPWVVDPSSSVVATPSNLRRAMQLIQEVEQSKSSSSFGSLNMNLTLVPGILQERWKDRQATLYPLSKEMRRLAHELSLSADGAEEKRSKEQPHLEINRCLPRYPQIYYPPKYYRKEEIQGICAQYLWGASSVARRMNIGAAIASGDVLRWITRKLVGALGVQKLLDGPSYIAANLNHISILPVMDINGHELVSEPMTAEEEKALVGFIPVEFEKEMTDTDVYHYLVNDSQYGVDLFGLAYPVDWLVIKLDAIIIPEVFRGYNAIPAIE</sequence>
<dbReference type="EMBL" id="JAUEPU010000005">
    <property type="protein sequence ID" value="KAK0502619.1"/>
    <property type="molecule type" value="Genomic_DNA"/>
</dbReference>
<protein>
    <submittedName>
        <fullName evidence="1">Uncharacterized protein</fullName>
    </submittedName>
</protein>
<keyword evidence="2" id="KW-1185">Reference proteome</keyword>
<proteinExistence type="predicted"/>
<dbReference type="AlphaFoldDB" id="A0AA39UY11"/>
<name>A0AA39UY11_9AGAR</name>
<evidence type="ECO:0000313" key="2">
    <source>
        <dbReference type="Proteomes" id="UP001175228"/>
    </source>
</evidence>
<dbReference type="Proteomes" id="UP001175228">
    <property type="component" value="Unassembled WGS sequence"/>
</dbReference>
<organism evidence="1 2">
    <name type="scientific">Armillaria luteobubalina</name>
    <dbReference type="NCBI Taxonomy" id="153913"/>
    <lineage>
        <taxon>Eukaryota</taxon>
        <taxon>Fungi</taxon>
        <taxon>Dikarya</taxon>
        <taxon>Basidiomycota</taxon>
        <taxon>Agaricomycotina</taxon>
        <taxon>Agaricomycetes</taxon>
        <taxon>Agaricomycetidae</taxon>
        <taxon>Agaricales</taxon>
        <taxon>Marasmiineae</taxon>
        <taxon>Physalacriaceae</taxon>
        <taxon>Armillaria</taxon>
    </lineage>
</organism>
<comment type="caution">
    <text evidence="1">The sequence shown here is derived from an EMBL/GenBank/DDBJ whole genome shotgun (WGS) entry which is preliminary data.</text>
</comment>
<evidence type="ECO:0000313" key="1">
    <source>
        <dbReference type="EMBL" id="KAK0502619.1"/>
    </source>
</evidence>